<evidence type="ECO:0000313" key="2">
    <source>
        <dbReference type="EMBL" id="RYJ42343.1"/>
    </source>
</evidence>
<accession>A0A444W978</accession>
<name>A0A444W978_9FLAO</name>
<reference evidence="2 3" key="1">
    <citation type="submission" date="2014-12" db="EMBL/GenBank/DDBJ databases">
        <title>Genome sequence of Flavobacterium beibuense RSKm HC5.</title>
        <authorList>
            <person name="Kim J.F."/>
            <person name="Song J.Y."/>
            <person name="Kwak M.-J."/>
            <person name="Lee S.-W."/>
        </authorList>
    </citation>
    <scope>NUCLEOTIDE SEQUENCE [LARGE SCALE GENOMIC DNA]</scope>
    <source>
        <strain evidence="2 3">RSKm HC5</strain>
    </source>
</reference>
<dbReference type="EMBL" id="JUIW01000007">
    <property type="protein sequence ID" value="RYJ42343.1"/>
    <property type="molecule type" value="Genomic_DNA"/>
</dbReference>
<dbReference type="PROSITE" id="PS51257">
    <property type="entry name" value="PROKAR_LIPOPROTEIN"/>
    <property type="match status" value="1"/>
</dbReference>
<feature type="signal peptide" evidence="1">
    <location>
        <begin position="1"/>
        <end position="18"/>
    </location>
</feature>
<dbReference type="Proteomes" id="UP000289775">
    <property type="component" value="Unassembled WGS sequence"/>
</dbReference>
<gene>
    <name evidence="2" type="ORF">NU09_2129</name>
</gene>
<dbReference type="OrthoDB" id="1324104at2"/>
<sequence length="303" mass="34084">MKLRLLFFAAFLSLASCSSDDSTDPVNGNPVDKNLKEIARYNDGEDQISELRKFTDNKMTERYIYNEGEAYFSDLYTYNEQGLLISRTASIEDQTAVTEITYDELGKIIAMDVTSSFSGNPYSVDHSTVDYTEEGVIKVTMINVQGSDTTVSKYNYYLDAQGRVYKIASVNSNEELNYLCEAVYNGNNVVTYYSNMDSETGTYLNSSIYTYDNETVVKGDFLKIAYNQFGDNKANHVLFKQTGIVGIAVISENYLIANETVSFDQEYSGTVTYEFDNDGFPVKQTAFVDGEVDPVSEFVITYE</sequence>
<proteinExistence type="predicted"/>
<keyword evidence="1" id="KW-0732">Signal</keyword>
<dbReference type="AlphaFoldDB" id="A0A444W978"/>
<dbReference type="RefSeq" id="WP_129751257.1">
    <property type="nucleotide sequence ID" value="NZ_JUIW01000007.1"/>
</dbReference>
<evidence type="ECO:0000313" key="3">
    <source>
        <dbReference type="Proteomes" id="UP000289775"/>
    </source>
</evidence>
<feature type="chain" id="PRO_5019133503" evidence="1">
    <location>
        <begin position="19"/>
        <end position="303"/>
    </location>
</feature>
<protein>
    <submittedName>
        <fullName evidence="2">Uncharacterized protein</fullName>
    </submittedName>
</protein>
<keyword evidence="3" id="KW-1185">Reference proteome</keyword>
<organism evidence="2 3">
    <name type="scientific">Flavobacterium beibuense</name>
    <dbReference type="NCBI Taxonomy" id="657326"/>
    <lineage>
        <taxon>Bacteria</taxon>
        <taxon>Pseudomonadati</taxon>
        <taxon>Bacteroidota</taxon>
        <taxon>Flavobacteriia</taxon>
        <taxon>Flavobacteriales</taxon>
        <taxon>Flavobacteriaceae</taxon>
        <taxon>Flavobacterium</taxon>
    </lineage>
</organism>
<evidence type="ECO:0000256" key="1">
    <source>
        <dbReference type="SAM" id="SignalP"/>
    </source>
</evidence>
<comment type="caution">
    <text evidence="2">The sequence shown here is derived from an EMBL/GenBank/DDBJ whole genome shotgun (WGS) entry which is preliminary data.</text>
</comment>